<evidence type="ECO:0000259" key="10">
    <source>
        <dbReference type="Pfam" id="PF05199"/>
    </source>
</evidence>
<dbReference type="GO" id="GO:0050660">
    <property type="term" value="F:flavin adenine dinucleotide binding"/>
    <property type="evidence" value="ECO:0007669"/>
    <property type="project" value="InterPro"/>
</dbReference>
<evidence type="ECO:0000256" key="2">
    <source>
        <dbReference type="ARBA" id="ARBA00022630"/>
    </source>
</evidence>
<dbReference type="GO" id="GO:0051536">
    <property type="term" value="F:iron-sulfur cluster binding"/>
    <property type="evidence" value="ECO:0007669"/>
    <property type="project" value="UniProtKB-KW"/>
</dbReference>
<keyword evidence="7" id="KW-0411">Iron-sulfur</keyword>
<keyword evidence="2" id="KW-0285">Flavoprotein</keyword>
<evidence type="ECO:0000259" key="9">
    <source>
        <dbReference type="Pfam" id="PF01266"/>
    </source>
</evidence>
<dbReference type="InterPro" id="IPR000172">
    <property type="entry name" value="GMC_OxRdtase_N"/>
</dbReference>
<feature type="domain" description="Glucose-methanol-choline oxidoreductase C-terminal" evidence="10">
    <location>
        <begin position="401"/>
        <end position="519"/>
    </location>
</feature>
<dbReference type="PANTHER" id="PTHR46056:SF12">
    <property type="entry name" value="LONG-CHAIN-ALCOHOL OXIDASE"/>
    <property type="match status" value="1"/>
</dbReference>
<dbReference type="PANTHER" id="PTHR46056">
    <property type="entry name" value="LONG-CHAIN-ALCOHOL OXIDASE"/>
    <property type="match status" value="1"/>
</dbReference>
<dbReference type="InterPro" id="IPR036188">
    <property type="entry name" value="FAD/NAD-bd_sf"/>
</dbReference>
<evidence type="ECO:0000313" key="11">
    <source>
        <dbReference type="EMBL" id="MCW6512552.1"/>
    </source>
</evidence>
<evidence type="ECO:0000256" key="4">
    <source>
        <dbReference type="ARBA" id="ARBA00022827"/>
    </source>
</evidence>
<keyword evidence="3" id="KW-0479">Metal-binding</keyword>
<dbReference type="Proteomes" id="UP001165667">
    <property type="component" value="Unassembled WGS sequence"/>
</dbReference>
<dbReference type="Pfam" id="PF05199">
    <property type="entry name" value="GMC_oxred_C"/>
    <property type="match status" value="1"/>
</dbReference>
<feature type="domain" description="Glucose-methanol-choline oxidoreductase N-terminal" evidence="8">
    <location>
        <begin position="197"/>
        <end position="310"/>
    </location>
</feature>
<evidence type="ECO:0000256" key="6">
    <source>
        <dbReference type="ARBA" id="ARBA00023004"/>
    </source>
</evidence>
<keyword evidence="12" id="KW-1185">Reference proteome</keyword>
<dbReference type="InterPro" id="IPR007867">
    <property type="entry name" value="GMC_OxRtase_C"/>
</dbReference>
<dbReference type="Pfam" id="PF00732">
    <property type="entry name" value="GMC_oxred_N"/>
    <property type="match status" value="1"/>
</dbReference>
<name>A0AA41ZAY4_9HYPH</name>
<dbReference type="GO" id="GO:0016614">
    <property type="term" value="F:oxidoreductase activity, acting on CH-OH group of donors"/>
    <property type="evidence" value="ECO:0007669"/>
    <property type="project" value="InterPro"/>
</dbReference>
<dbReference type="RefSeq" id="WP_282588929.1">
    <property type="nucleotide sequence ID" value="NZ_JAMOIM010000054.1"/>
</dbReference>
<feature type="domain" description="FAD dependent oxidoreductase" evidence="9">
    <location>
        <begin position="7"/>
        <end position="41"/>
    </location>
</feature>
<accession>A0AA41ZAY4</accession>
<dbReference type="InterPro" id="IPR006076">
    <property type="entry name" value="FAD-dep_OxRdtase"/>
</dbReference>
<evidence type="ECO:0000313" key="12">
    <source>
        <dbReference type="Proteomes" id="UP001165667"/>
    </source>
</evidence>
<comment type="similarity">
    <text evidence="1">Belongs to the GMC oxidoreductase family.</text>
</comment>
<evidence type="ECO:0000256" key="5">
    <source>
        <dbReference type="ARBA" id="ARBA00023002"/>
    </source>
</evidence>
<evidence type="ECO:0000259" key="8">
    <source>
        <dbReference type="Pfam" id="PF00732"/>
    </source>
</evidence>
<dbReference type="EMBL" id="JAMOIM010000054">
    <property type="protein sequence ID" value="MCW6512552.1"/>
    <property type="molecule type" value="Genomic_DNA"/>
</dbReference>
<protein>
    <submittedName>
        <fullName evidence="11">GMC family oxidoreductase</fullName>
    </submittedName>
</protein>
<keyword evidence="4" id="KW-0274">FAD</keyword>
<dbReference type="Gene3D" id="3.50.50.60">
    <property type="entry name" value="FAD/NAD(P)-binding domain"/>
    <property type="match status" value="2"/>
</dbReference>
<dbReference type="AlphaFoldDB" id="A0AA41ZAY4"/>
<dbReference type="Pfam" id="PF01266">
    <property type="entry name" value="DAO"/>
    <property type="match status" value="1"/>
</dbReference>
<reference evidence="11" key="1">
    <citation type="submission" date="2022-05" db="EMBL/GenBank/DDBJ databases">
        <authorList>
            <person name="Pankratov T."/>
        </authorList>
    </citation>
    <scope>NUCLEOTIDE SEQUENCE</scope>
    <source>
        <strain evidence="11">BP6-180914</strain>
    </source>
</reference>
<dbReference type="SUPFAM" id="SSF51905">
    <property type="entry name" value="FAD/NAD(P)-binding domain"/>
    <property type="match status" value="1"/>
</dbReference>
<keyword evidence="6" id="KW-0408">Iron</keyword>
<evidence type="ECO:0000256" key="3">
    <source>
        <dbReference type="ARBA" id="ARBA00022723"/>
    </source>
</evidence>
<dbReference type="InterPro" id="IPR017900">
    <property type="entry name" value="4Fe4S_Fe_S_CS"/>
</dbReference>
<evidence type="ECO:0000256" key="7">
    <source>
        <dbReference type="ARBA" id="ARBA00023014"/>
    </source>
</evidence>
<proteinExistence type="inferred from homology"/>
<comment type="caution">
    <text evidence="11">The sequence shown here is derived from an EMBL/GenBank/DDBJ whole genome shotgun (WGS) entry which is preliminary data.</text>
</comment>
<gene>
    <name evidence="11" type="ORF">M8523_32085</name>
</gene>
<sequence>MSGPQDDVVIVGAGASGAAAAWRLAQAGLKVTCLEQGDWVSYADVPSLRTDWELARQTTHHASPNIRRAPVDYPVDDTEAAIKPLLYNAVGGSTILWGAHFPRFRPSDFKVKTLDGVADDWPIAYEDLAAYYEENDRIVGVAGLNGDPGNPPREPRPMAPISAFRGADRVAAAFDRLGWHWWVSDVAINSRPYGEGRGACNNCGPCDVGCPVKARASADITYWPLALAAGVRLVTNARVFEIETDRLGRATGVAYYDAAGQARRHRAAVVILAANGLGTARLLHLSRSARAPNGIANSSGLVGRNLMHHPTGMVTGVFDEPIEGYKGPYATSIKSQQFYETDLSRGFVRGYQMQLVRSNGPVGTAVGGYQPRLPWGAGHHAAFRRVFNHTASLTVTTEDLPRPENRVVLSDTLKDAWGIPAPKMIYSLDQNTKDMIQHGIGSATRAFREAGASDVIAEDLVAYAGFHLLGTAKMGDDPSTSVVDRFCRSHDVPNLMVVDGSVFVTAAALNPTPTIQAVALYAADALLRDRRSVGVAA</sequence>
<dbReference type="SUPFAM" id="SSF54373">
    <property type="entry name" value="FAD-linked reductases, C-terminal domain"/>
    <property type="match status" value="1"/>
</dbReference>
<dbReference type="PROSITE" id="PS00198">
    <property type="entry name" value="4FE4S_FER_1"/>
    <property type="match status" value="1"/>
</dbReference>
<dbReference type="GO" id="GO:0046872">
    <property type="term" value="F:metal ion binding"/>
    <property type="evidence" value="ECO:0007669"/>
    <property type="project" value="UniProtKB-KW"/>
</dbReference>
<evidence type="ECO:0000256" key="1">
    <source>
        <dbReference type="ARBA" id="ARBA00010790"/>
    </source>
</evidence>
<organism evidence="11 12">
    <name type="scientific">Lichenifustis flavocetrariae</name>
    <dbReference type="NCBI Taxonomy" id="2949735"/>
    <lineage>
        <taxon>Bacteria</taxon>
        <taxon>Pseudomonadati</taxon>
        <taxon>Pseudomonadota</taxon>
        <taxon>Alphaproteobacteria</taxon>
        <taxon>Hyphomicrobiales</taxon>
        <taxon>Lichenihabitantaceae</taxon>
        <taxon>Lichenifustis</taxon>
    </lineage>
</organism>
<keyword evidence="5" id="KW-0560">Oxidoreductase</keyword>